<dbReference type="Proteomes" id="UP001517247">
    <property type="component" value="Unassembled WGS sequence"/>
</dbReference>
<dbReference type="PANTHER" id="PTHR43569">
    <property type="entry name" value="AMIDOHYDROLASE"/>
    <property type="match status" value="1"/>
</dbReference>
<dbReference type="SUPFAM" id="SSF51556">
    <property type="entry name" value="Metallo-dependent hydrolases"/>
    <property type="match status" value="1"/>
</dbReference>
<keyword evidence="4" id="KW-1185">Reference proteome</keyword>
<comment type="caution">
    <text evidence="3">The sequence shown here is derived from an EMBL/GenBank/DDBJ whole genome shotgun (WGS) entry which is preliminary data.</text>
</comment>
<dbReference type="Gene3D" id="3.20.20.140">
    <property type="entry name" value="Metal-dependent hydrolases"/>
    <property type="match status" value="1"/>
</dbReference>
<dbReference type="Pfam" id="PF04909">
    <property type="entry name" value="Amidohydro_2"/>
    <property type="match status" value="1"/>
</dbReference>
<accession>A0ABW9J6R0</accession>
<dbReference type="InterPro" id="IPR052350">
    <property type="entry name" value="Metallo-dep_Lactonases"/>
</dbReference>
<dbReference type="PANTHER" id="PTHR43569:SF2">
    <property type="entry name" value="AMIDOHYDROLASE-RELATED DOMAIN-CONTAINING PROTEIN"/>
    <property type="match status" value="1"/>
</dbReference>
<feature type="domain" description="Amidohydrolase-related" evidence="2">
    <location>
        <begin position="2"/>
        <end position="273"/>
    </location>
</feature>
<organism evidence="3 4">
    <name type="scientific">Pedobacter ureilyticus</name>
    <dbReference type="NCBI Taxonomy" id="1393051"/>
    <lineage>
        <taxon>Bacteria</taxon>
        <taxon>Pseudomonadati</taxon>
        <taxon>Bacteroidota</taxon>
        <taxon>Sphingobacteriia</taxon>
        <taxon>Sphingobacteriales</taxon>
        <taxon>Sphingobacteriaceae</taxon>
        <taxon>Pedobacter</taxon>
    </lineage>
</organism>
<sequence>MIDSHVHFWNYDPIKDAWITDDMKVIQRDFTPVDLEIELIASGVNGCIAVQADQSEQETEFLLSYADEYEFIKGVVGWIDFRSENLPKRLEAFAHYEKLVGWRHIAQPEPTGFLISPDFVRGIAALENYQRTYDIVIHRGQLKEVISLVEQFPKQRFVLDHLAKPDIKNKQGDEEWKQDIVTLSKHENVYGKISGMVTEANWYSWTYDNMLFYLDTMFENFGTNRLLFGSDWPVCTLAASYQQTKQIVDQYTYRLSDDERKAVFETNAIACYQLKY</sequence>
<gene>
    <name evidence="3" type="ORF">E6A44_008270</name>
</gene>
<evidence type="ECO:0000313" key="4">
    <source>
        <dbReference type="Proteomes" id="UP001517247"/>
    </source>
</evidence>
<protein>
    <submittedName>
        <fullName evidence="3">Amidohydrolase family protein</fullName>
    </submittedName>
</protein>
<dbReference type="EMBL" id="SSHJ02000005">
    <property type="protein sequence ID" value="MFN0255562.1"/>
    <property type="molecule type" value="Genomic_DNA"/>
</dbReference>
<evidence type="ECO:0000256" key="1">
    <source>
        <dbReference type="ARBA" id="ARBA00038310"/>
    </source>
</evidence>
<reference evidence="3 4" key="1">
    <citation type="submission" date="2024-12" db="EMBL/GenBank/DDBJ databases">
        <authorList>
            <person name="Hu S."/>
        </authorList>
    </citation>
    <scope>NUCLEOTIDE SEQUENCE [LARGE SCALE GENOMIC DNA]</scope>
    <source>
        <strain evidence="3 4">THG-T11</strain>
    </source>
</reference>
<evidence type="ECO:0000313" key="3">
    <source>
        <dbReference type="EMBL" id="MFN0255562.1"/>
    </source>
</evidence>
<dbReference type="RefSeq" id="WP_138722657.1">
    <property type="nucleotide sequence ID" value="NZ_SSHJ02000005.1"/>
</dbReference>
<dbReference type="InterPro" id="IPR006680">
    <property type="entry name" value="Amidohydro-rel"/>
</dbReference>
<proteinExistence type="inferred from homology"/>
<name>A0ABW9J6R0_9SPHI</name>
<comment type="similarity">
    <text evidence="1">Belongs to the metallo-dependent hydrolases superfamily.</text>
</comment>
<evidence type="ECO:0000259" key="2">
    <source>
        <dbReference type="Pfam" id="PF04909"/>
    </source>
</evidence>
<dbReference type="InterPro" id="IPR032466">
    <property type="entry name" value="Metal_Hydrolase"/>
</dbReference>